<evidence type="ECO:0000313" key="2">
    <source>
        <dbReference type="EMBL" id="MBB5871242.1"/>
    </source>
</evidence>
<comment type="caution">
    <text evidence="2">The sequence shown here is derived from an EMBL/GenBank/DDBJ whole genome shotgun (WGS) entry which is preliminary data.</text>
</comment>
<dbReference type="Proteomes" id="UP000587527">
    <property type="component" value="Unassembled WGS sequence"/>
</dbReference>
<sequence length="65" mass="6769">MICLERRTQDLGGIDPQTGEELGIGAGDPGRGLGEPVPIGVLADGDEDLANRSLDARQVNGVLDR</sequence>
<gene>
    <name evidence="2" type="ORF">F4553_004621</name>
</gene>
<feature type="region of interest" description="Disordered" evidence="1">
    <location>
        <begin position="1"/>
        <end position="33"/>
    </location>
</feature>
<keyword evidence="3" id="KW-1185">Reference proteome</keyword>
<proteinExistence type="predicted"/>
<evidence type="ECO:0000313" key="3">
    <source>
        <dbReference type="Proteomes" id="UP000587527"/>
    </source>
</evidence>
<dbReference type="AlphaFoldDB" id="A0A841BWU9"/>
<protein>
    <submittedName>
        <fullName evidence="2">Uncharacterized protein</fullName>
    </submittedName>
</protein>
<dbReference type="EMBL" id="JACHMN010000002">
    <property type="protein sequence ID" value="MBB5871242.1"/>
    <property type="molecule type" value="Genomic_DNA"/>
</dbReference>
<name>A0A841BWU9_9ACTN</name>
<accession>A0A841BWU9</accession>
<reference evidence="2 3" key="1">
    <citation type="submission" date="2020-08" db="EMBL/GenBank/DDBJ databases">
        <title>Sequencing the genomes of 1000 actinobacteria strains.</title>
        <authorList>
            <person name="Klenk H.-P."/>
        </authorList>
    </citation>
    <scope>NUCLEOTIDE SEQUENCE [LARGE SCALE GENOMIC DNA]</scope>
    <source>
        <strain evidence="2 3">DSM 45362</strain>
    </source>
</reference>
<organism evidence="2 3">
    <name type="scientific">Allocatelliglobosispora scoriae</name>
    <dbReference type="NCBI Taxonomy" id="643052"/>
    <lineage>
        <taxon>Bacteria</taxon>
        <taxon>Bacillati</taxon>
        <taxon>Actinomycetota</taxon>
        <taxon>Actinomycetes</taxon>
        <taxon>Micromonosporales</taxon>
        <taxon>Micromonosporaceae</taxon>
        <taxon>Allocatelliglobosispora</taxon>
    </lineage>
</organism>
<feature type="compositionally biased region" description="Gly residues" evidence="1">
    <location>
        <begin position="22"/>
        <end position="33"/>
    </location>
</feature>
<evidence type="ECO:0000256" key="1">
    <source>
        <dbReference type="SAM" id="MobiDB-lite"/>
    </source>
</evidence>